<dbReference type="SMART" id="SM00450">
    <property type="entry name" value="RHOD"/>
    <property type="match status" value="1"/>
</dbReference>
<dbReference type="Proteomes" id="UP001437256">
    <property type="component" value="Unassembled WGS sequence"/>
</dbReference>
<evidence type="ECO:0000313" key="2">
    <source>
        <dbReference type="EMBL" id="KAL0068304.1"/>
    </source>
</evidence>
<proteinExistence type="predicted"/>
<dbReference type="InterPro" id="IPR001763">
    <property type="entry name" value="Rhodanese-like_dom"/>
</dbReference>
<dbReference type="InterPro" id="IPR036873">
    <property type="entry name" value="Rhodanese-like_dom_sf"/>
</dbReference>
<dbReference type="SUPFAM" id="SSF52821">
    <property type="entry name" value="Rhodanese/Cell cycle control phosphatase"/>
    <property type="match status" value="1"/>
</dbReference>
<dbReference type="Gene3D" id="3.40.250.10">
    <property type="entry name" value="Rhodanese-like domain"/>
    <property type="match status" value="1"/>
</dbReference>
<sequence>MISLVPTPSSSSVDDSKAIVPANFHEDAQPSSLRTLSAVREQVAQEIAMRTVNKAQVVDGVQTGVSFTFSNKKSSDADMAFLTLIASHISTLAGPKDSDYLFVVATSGLPPADVPYNFILICSSDDDYIQRAIALISSKFVGRVDKVRVLTPTASLLEVREVGLSSYDELALWDAVRKSARAPIDPLVPPPGSRSAERMLSDARAHLQRLTPQKAFEELRDPVLDGVQAPTFLVDIRDERERYLEGSISGAVLVNRNELEWKFDPRAPKGERLEVVDRYDLRVIVFDGDGRASSLAAYQLRELGMWNATDIVGGFKAWKDAGYPVRMGDESARLITFEESNNGLLLGLDIVSGH</sequence>
<accession>A0ABR3A5M2</accession>
<feature type="domain" description="Rhodanese" evidence="1">
    <location>
        <begin position="227"/>
        <end position="327"/>
    </location>
</feature>
<dbReference type="EMBL" id="JBBXMP010000019">
    <property type="protein sequence ID" value="KAL0068304.1"/>
    <property type="molecule type" value="Genomic_DNA"/>
</dbReference>
<keyword evidence="3" id="KW-1185">Reference proteome</keyword>
<dbReference type="PROSITE" id="PS50206">
    <property type="entry name" value="RHODANESE_3"/>
    <property type="match status" value="1"/>
</dbReference>
<dbReference type="Pfam" id="PF00581">
    <property type="entry name" value="Rhodanese"/>
    <property type="match status" value="1"/>
</dbReference>
<organism evidence="2 3">
    <name type="scientific">Marasmius tenuissimus</name>
    <dbReference type="NCBI Taxonomy" id="585030"/>
    <lineage>
        <taxon>Eukaryota</taxon>
        <taxon>Fungi</taxon>
        <taxon>Dikarya</taxon>
        <taxon>Basidiomycota</taxon>
        <taxon>Agaricomycotina</taxon>
        <taxon>Agaricomycetes</taxon>
        <taxon>Agaricomycetidae</taxon>
        <taxon>Agaricales</taxon>
        <taxon>Marasmiineae</taxon>
        <taxon>Marasmiaceae</taxon>
        <taxon>Marasmius</taxon>
    </lineage>
</organism>
<evidence type="ECO:0000313" key="3">
    <source>
        <dbReference type="Proteomes" id="UP001437256"/>
    </source>
</evidence>
<gene>
    <name evidence="2" type="ORF">AAF712_004691</name>
</gene>
<reference evidence="2 3" key="1">
    <citation type="submission" date="2024-05" db="EMBL/GenBank/DDBJ databases">
        <title>A draft genome resource for the thread blight pathogen Marasmius tenuissimus strain MS-2.</title>
        <authorList>
            <person name="Yulfo-Soto G.E."/>
            <person name="Baruah I.K."/>
            <person name="Amoako-Attah I."/>
            <person name="Bukari Y."/>
            <person name="Meinhardt L.W."/>
            <person name="Bailey B.A."/>
            <person name="Cohen S.P."/>
        </authorList>
    </citation>
    <scope>NUCLEOTIDE SEQUENCE [LARGE SCALE GENOMIC DNA]</scope>
    <source>
        <strain evidence="2 3">MS-2</strain>
    </source>
</reference>
<name>A0ABR3A5M2_9AGAR</name>
<evidence type="ECO:0000259" key="1">
    <source>
        <dbReference type="PROSITE" id="PS50206"/>
    </source>
</evidence>
<protein>
    <recommendedName>
        <fullName evidence="1">Rhodanese domain-containing protein</fullName>
    </recommendedName>
</protein>
<comment type="caution">
    <text evidence="2">The sequence shown here is derived from an EMBL/GenBank/DDBJ whole genome shotgun (WGS) entry which is preliminary data.</text>
</comment>